<evidence type="ECO:0000313" key="5">
    <source>
        <dbReference type="Proteomes" id="UP000553776"/>
    </source>
</evidence>
<dbReference type="GO" id="GO:0016787">
    <property type="term" value="F:hydrolase activity"/>
    <property type="evidence" value="ECO:0007669"/>
    <property type="project" value="UniProtKB-KW"/>
</dbReference>
<dbReference type="PROSITE" id="PS51462">
    <property type="entry name" value="NUDIX"/>
    <property type="match status" value="1"/>
</dbReference>
<dbReference type="SUPFAM" id="SSF55811">
    <property type="entry name" value="Nudix"/>
    <property type="match status" value="1"/>
</dbReference>
<dbReference type="PROSITE" id="PS00893">
    <property type="entry name" value="NUDIX_BOX"/>
    <property type="match status" value="1"/>
</dbReference>
<dbReference type="PANTHER" id="PTHR43046">
    <property type="entry name" value="GDP-MANNOSE MANNOSYL HYDROLASE"/>
    <property type="match status" value="1"/>
</dbReference>
<dbReference type="InterPro" id="IPR015797">
    <property type="entry name" value="NUDIX_hydrolase-like_dom_sf"/>
</dbReference>
<organism evidence="4 5">
    <name type="scientific">Cohnella xylanilytica</name>
    <dbReference type="NCBI Taxonomy" id="557555"/>
    <lineage>
        <taxon>Bacteria</taxon>
        <taxon>Bacillati</taxon>
        <taxon>Bacillota</taxon>
        <taxon>Bacilli</taxon>
        <taxon>Bacillales</taxon>
        <taxon>Paenibacillaceae</taxon>
        <taxon>Cohnella</taxon>
    </lineage>
</organism>
<evidence type="ECO:0000313" key="4">
    <source>
        <dbReference type="EMBL" id="MBB6690453.1"/>
    </source>
</evidence>
<dbReference type="Gene3D" id="3.90.79.10">
    <property type="entry name" value="Nucleoside Triphosphate Pyrophosphohydrolase"/>
    <property type="match status" value="1"/>
</dbReference>
<dbReference type="Proteomes" id="UP000553776">
    <property type="component" value="Unassembled WGS sequence"/>
</dbReference>
<gene>
    <name evidence="4" type="ORF">H7B90_03465</name>
</gene>
<comment type="cofactor">
    <cofactor evidence="1">
        <name>Mg(2+)</name>
        <dbReference type="ChEBI" id="CHEBI:18420"/>
    </cofactor>
</comment>
<keyword evidence="5" id="KW-1185">Reference proteome</keyword>
<feature type="domain" description="Nudix hydrolase" evidence="3">
    <location>
        <begin position="1"/>
        <end position="103"/>
    </location>
</feature>
<dbReference type="Pfam" id="PF00293">
    <property type="entry name" value="NUDIX"/>
    <property type="match status" value="1"/>
</dbReference>
<reference evidence="4 5" key="1">
    <citation type="submission" date="2020-08" db="EMBL/GenBank/DDBJ databases">
        <title>Cohnella phylogeny.</title>
        <authorList>
            <person name="Dunlap C."/>
        </authorList>
    </citation>
    <scope>NUCLEOTIDE SEQUENCE [LARGE SCALE GENOMIC DNA]</scope>
    <source>
        <strain evidence="4 5">DSM 25239</strain>
    </source>
</reference>
<evidence type="ECO:0000256" key="2">
    <source>
        <dbReference type="ARBA" id="ARBA00022801"/>
    </source>
</evidence>
<dbReference type="EMBL" id="JACJVR010000011">
    <property type="protein sequence ID" value="MBB6690453.1"/>
    <property type="molecule type" value="Genomic_DNA"/>
</dbReference>
<sequence>MIAGAIEIGETPAQAVCREALEESGLIVRPDRIIGVFGGEKHRFAYRNGDKVEYLTIVFECTITGGELNPDNEEMKDLKFFKENEIPPIANPYPQEIFERRTTDKAIFEQVKG</sequence>
<dbReference type="InterPro" id="IPR000086">
    <property type="entry name" value="NUDIX_hydrolase_dom"/>
</dbReference>
<accession>A0A841TW98</accession>
<name>A0A841TW98_9BACL</name>
<evidence type="ECO:0000256" key="1">
    <source>
        <dbReference type="ARBA" id="ARBA00001946"/>
    </source>
</evidence>
<comment type="caution">
    <text evidence="4">The sequence shown here is derived from an EMBL/GenBank/DDBJ whole genome shotgun (WGS) entry which is preliminary data.</text>
</comment>
<evidence type="ECO:0000259" key="3">
    <source>
        <dbReference type="PROSITE" id="PS51462"/>
    </source>
</evidence>
<dbReference type="PANTHER" id="PTHR43046:SF2">
    <property type="entry name" value="8-OXO-DGTP DIPHOSPHATASE-RELATED"/>
    <property type="match status" value="1"/>
</dbReference>
<dbReference type="InterPro" id="IPR020084">
    <property type="entry name" value="NUDIX_hydrolase_CS"/>
</dbReference>
<dbReference type="AlphaFoldDB" id="A0A841TW98"/>
<keyword evidence="2" id="KW-0378">Hydrolase</keyword>
<proteinExistence type="predicted"/>
<protein>
    <submittedName>
        <fullName evidence="4">NUDIX domain-containing protein</fullName>
    </submittedName>
</protein>